<comment type="caution">
    <text evidence="1">The sequence shown here is derived from an EMBL/GenBank/DDBJ whole genome shotgun (WGS) entry which is preliminary data.</text>
</comment>
<organism evidence="1 2">
    <name type="scientific">Tieghemostelium lacteum</name>
    <name type="common">Slime mold</name>
    <name type="synonym">Dictyostelium lacteum</name>
    <dbReference type="NCBI Taxonomy" id="361077"/>
    <lineage>
        <taxon>Eukaryota</taxon>
        <taxon>Amoebozoa</taxon>
        <taxon>Evosea</taxon>
        <taxon>Eumycetozoa</taxon>
        <taxon>Dictyostelia</taxon>
        <taxon>Dictyosteliales</taxon>
        <taxon>Raperosteliaceae</taxon>
        <taxon>Tieghemostelium</taxon>
    </lineage>
</organism>
<name>A0A152AA62_TIELA</name>
<reference evidence="1 2" key="1">
    <citation type="submission" date="2015-12" db="EMBL/GenBank/DDBJ databases">
        <title>Dictyostelia acquired genes for synthesis and detection of signals that induce cell-type specialization by lateral gene transfer from prokaryotes.</title>
        <authorList>
            <person name="Gloeckner G."/>
            <person name="Schaap P."/>
        </authorList>
    </citation>
    <scope>NUCLEOTIDE SEQUENCE [LARGE SCALE GENOMIC DNA]</scope>
    <source>
        <strain evidence="1 2">TK</strain>
    </source>
</reference>
<protein>
    <submittedName>
        <fullName evidence="1">Uncharacterized protein</fullName>
    </submittedName>
</protein>
<dbReference type="EMBL" id="LODT01000001">
    <property type="protein sequence ID" value="KYR03112.1"/>
    <property type="molecule type" value="Genomic_DNA"/>
</dbReference>
<gene>
    <name evidence="1" type="ORF">DLAC_00607</name>
</gene>
<proteinExistence type="predicted"/>
<dbReference type="OMA" id="RRWMPHI"/>
<sequence>MDNSNNKDFKSAIIVAVPEELNTQIQDLRKLYDKAFVRWMPHINLIFPFVKIEDFDNKFTELQKVIGTFKPFKLVYRDFGYFQHGKSCVVWLRPETPEDPTILTRIQSALEGALPGFNELSTKSEAGFQPHLTVGQFGGLKQTTDKIESFKKTFKAIEFTVSEIYMIHRDGDVPFTIRHCLKLNGN</sequence>
<dbReference type="Gene3D" id="3.90.1140.10">
    <property type="entry name" value="Cyclic phosphodiesterase"/>
    <property type="match status" value="1"/>
</dbReference>
<dbReference type="Pfam" id="PF13563">
    <property type="entry name" value="2_5_RNA_ligase2"/>
    <property type="match status" value="1"/>
</dbReference>
<dbReference type="PANTHER" id="PTHR37474">
    <property type="entry name" value="RNA LIGASE/CYCLIC NUCLEOTIDE PHOSPHODIESTERASE"/>
    <property type="match status" value="1"/>
</dbReference>
<dbReference type="InParanoid" id="A0A152AA62"/>
<dbReference type="AlphaFoldDB" id="A0A152AA62"/>
<evidence type="ECO:0000313" key="2">
    <source>
        <dbReference type="Proteomes" id="UP000076078"/>
    </source>
</evidence>
<accession>A0A152AA62</accession>
<dbReference type="SUPFAM" id="SSF55144">
    <property type="entry name" value="LigT-like"/>
    <property type="match status" value="1"/>
</dbReference>
<dbReference type="InterPro" id="IPR009097">
    <property type="entry name" value="Cyclic_Pdiesterase"/>
</dbReference>
<evidence type="ECO:0000313" key="1">
    <source>
        <dbReference type="EMBL" id="KYR03112.1"/>
    </source>
</evidence>
<keyword evidence="2" id="KW-1185">Reference proteome</keyword>
<dbReference type="OrthoDB" id="10263155at2759"/>
<dbReference type="Proteomes" id="UP000076078">
    <property type="component" value="Unassembled WGS sequence"/>
</dbReference>
<dbReference type="PANTHER" id="PTHR37474:SF1">
    <property type="entry name" value="2'-5' RNA LIGASE FAMILY PROTEIN"/>
    <property type="match status" value="1"/>
</dbReference>